<reference evidence="5" key="1">
    <citation type="submission" date="2023-01" db="EMBL/GenBank/DDBJ databases">
        <title>The diversity of Class Acidimicrobiia in South China Sea sediment environments and the proposal of Iamia marina sp. nov., a novel species of the genus Iamia.</title>
        <authorList>
            <person name="He Y."/>
            <person name="Tian X."/>
        </authorList>
    </citation>
    <scope>NUCLEOTIDE SEQUENCE</scope>
    <source>
        <strain evidence="5">DSM 19957</strain>
    </source>
</reference>
<dbReference type="PANTHER" id="PTHR46401:SF2">
    <property type="entry name" value="GLYCOSYLTRANSFERASE WBBK-RELATED"/>
    <property type="match status" value="1"/>
</dbReference>
<keyword evidence="6" id="KW-1185">Reference proteome</keyword>
<evidence type="ECO:0000313" key="6">
    <source>
        <dbReference type="Proteomes" id="UP001216390"/>
    </source>
</evidence>
<dbReference type="InterPro" id="IPR001296">
    <property type="entry name" value="Glyco_trans_1"/>
</dbReference>
<dbReference type="EMBL" id="CP116942">
    <property type="protein sequence ID" value="WCO65498.1"/>
    <property type="molecule type" value="Genomic_DNA"/>
</dbReference>
<dbReference type="InterPro" id="IPR028098">
    <property type="entry name" value="Glyco_trans_4-like_N"/>
</dbReference>
<dbReference type="GO" id="GO:0016757">
    <property type="term" value="F:glycosyltransferase activity"/>
    <property type="evidence" value="ECO:0007669"/>
    <property type="project" value="UniProtKB-KW"/>
</dbReference>
<dbReference type="AlphaFoldDB" id="A0AAF0BU02"/>
<dbReference type="PANTHER" id="PTHR46401">
    <property type="entry name" value="GLYCOSYLTRANSFERASE WBBK-RELATED"/>
    <property type="match status" value="1"/>
</dbReference>
<feature type="domain" description="Glycosyltransferase subfamily 4-like N-terminal" evidence="4">
    <location>
        <begin position="21"/>
        <end position="176"/>
    </location>
</feature>
<evidence type="ECO:0000256" key="1">
    <source>
        <dbReference type="ARBA" id="ARBA00022676"/>
    </source>
</evidence>
<keyword evidence="1" id="KW-0328">Glycosyltransferase</keyword>
<feature type="domain" description="Glycosyl transferase family 1" evidence="3">
    <location>
        <begin position="200"/>
        <end position="351"/>
    </location>
</feature>
<dbReference type="CDD" id="cd03809">
    <property type="entry name" value="GT4_MtfB-like"/>
    <property type="match status" value="1"/>
</dbReference>
<evidence type="ECO:0000259" key="3">
    <source>
        <dbReference type="Pfam" id="PF00534"/>
    </source>
</evidence>
<dbReference type="GO" id="GO:0009103">
    <property type="term" value="P:lipopolysaccharide biosynthetic process"/>
    <property type="evidence" value="ECO:0007669"/>
    <property type="project" value="TreeGrafter"/>
</dbReference>
<dbReference type="Gene3D" id="3.40.50.2000">
    <property type="entry name" value="Glycogen Phosphorylase B"/>
    <property type="match status" value="2"/>
</dbReference>
<dbReference type="Pfam" id="PF13439">
    <property type="entry name" value="Glyco_transf_4"/>
    <property type="match status" value="1"/>
</dbReference>
<gene>
    <name evidence="5" type="ORF">PO878_13425</name>
</gene>
<dbReference type="SUPFAM" id="SSF53756">
    <property type="entry name" value="UDP-Glycosyltransferase/glycogen phosphorylase"/>
    <property type="match status" value="1"/>
</dbReference>
<organism evidence="5 6">
    <name type="scientific">Iamia majanohamensis</name>
    <dbReference type="NCBI Taxonomy" id="467976"/>
    <lineage>
        <taxon>Bacteria</taxon>
        <taxon>Bacillati</taxon>
        <taxon>Actinomycetota</taxon>
        <taxon>Acidimicrobiia</taxon>
        <taxon>Acidimicrobiales</taxon>
        <taxon>Iamiaceae</taxon>
        <taxon>Iamia</taxon>
    </lineage>
</organism>
<evidence type="ECO:0000259" key="4">
    <source>
        <dbReference type="Pfam" id="PF13439"/>
    </source>
</evidence>
<dbReference type="Proteomes" id="UP001216390">
    <property type="component" value="Chromosome"/>
</dbReference>
<proteinExistence type="predicted"/>
<evidence type="ECO:0000256" key="2">
    <source>
        <dbReference type="ARBA" id="ARBA00022679"/>
    </source>
</evidence>
<protein>
    <submittedName>
        <fullName evidence="5">Glycosyltransferase family 1 protein</fullName>
    </submittedName>
</protein>
<name>A0AAF0BU02_9ACTN</name>
<evidence type="ECO:0000313" key="5">
    <source>
        <dbReference type="EMBL" id="WCO65498.1"/>
    </source>
</evidence>
<sequence>MAGTPVAVALDATSLLGPRTGVAALTVALAEGLAPRPEVDLRAFAVTWRGRGDLPGVLPAGVPVARWPMAARPLRELWRRVDHPAVEAWTGPVDVVHGPNFVVPPTRRAAAVVTVHDLTAWHFPELVDDASAAYPALVARAVGRGAWVHVPSRSVADEVVAAVDVDAERVVVVPNGAPDLGPDGAGRDAAHGRDRAGAARYVLAVGTVEPRKDLPGLVGAFDALAADDPELHLVVAGSDGWGAEALDVAVGAAQHRRRVVRTGRVDDADRAALLRGAAVVAYPSVYEGFGLVPLEAMAAGVPVVTTRAGAIPEVVGDAAELVEVGDVDALAAALDRVLTDEARRTELVAAGHRRRAEFSWDATVDGLVALYRRAAAAR</sequence>
<dbReference type="KEGG" id="ima:PO878_13425"/>
<keyword evidence="2" id="KW-0808">Transferase</keyword>
<dbReference type="RefSeq" id="WP_272735023.1">
    <property type="nucleotide sequence ID" value="NZ_CP116942.1"/>
</dbReference>
<accession>A0AAF0BU02</accession>
<dbReference type="Pfam" id="PF00534">
    <property type="entry name" value="Glycos_transf_1"/>
    <property type="match status" value="1"/>
</dbReference>